<sequence>MAKKISSETKTMVETQLRKGTSNSRIASLLGVSYEEALEVVDRIKESIRPDVGDKIRFTFRDHKMVGTIQKLLTNSAVVEINWDKSSSIMRDICEDKTIVNFKDIDEFVNVD</sequence>
<dbReference type="STRING" id="708126.BW727_100898"/>
<dbReference type="RefSeq" id="WP_062471749.1">
    <property type="nucleotide sequence ID" value="NZ_BBYN01000033.1"/>
</dbReference>
<dbReference type="AlphaFoldDB" id="A0A1S6IP09"/>
<dbReference type="Proteomes" id="UP000188993">
    <property type="component" value="Chromosome"/>
</dbReference>
<organism evidence="1 2">
    <name type="scientific">Jeotgalibaca dankookensis</name>
    <dbReference type="NCBI Taxonomy" id="708126"/>
    <lineage>
        <taxon>Bacteria</taxon>
        <taxon>Bacillati</taxon>
        <taxon>Bacillota</taxon>
        <taxon>Bacilli</taxon>
        <taxon>Lactobacillales</taxon>
        <taxon>Carnobacteriaceae</taxon>
        <taxon>Jeotgalibaca</taxon>
    </lineage>
</organism>
<protein>
    <recommendedName>
        <fullName evidence="3">DUF2187 domain-containing protein</fullName>
    </recommendedName>
</protein>
<dbReference type="KEGG" id="jda:BW727_100898"/>
<reference evidence="1 2" key="1">
    <citation type="journal article" date="2014" name="Int. J. Syst. Evol. Microbiol.">
        <title>Jeotgalibaca dankookensis gen. nov., sp. nov., a member of the family Carnobacteriaceae, isolated from seujeot (Korean traditional food).</title>
        <authorList>
            <person name="Lee D.G."/>
            <person name="Trujillo M.E."/>
            <person name="Kang H."/>
            <person name="Ahn T.Y."/>
        </authorList>
    </citation>
    <scope>NUCLEOTIDE SEQUENCE [LARGE SCALE GENOMIC DNA]</scope>
    <source>
        <strain evidence="1 2">EX-07</strain>
    </source>
</reference>
<evidence type="ECO:0000313" key="1">
    <source>
        <dbReference type="EMBL" id="AQS53291.1"/>
    </source>
</evidence>
<dbReference type="OrthoDB" id="2157040at2"/>
<dbReference type="EMBL" id="CP019728">
    <property type="protein sequence ID" value="AQS53291.1"/>
    <property type="molecule type" value="Genomic_DNA"/>
</dbReference>
<keyword evidence="2" id="KW-1185">Reference proteome</keyword>
<name>A0A1S6IP09_9LACT</name>
<evidence type="ECO:0000313" key="2">
    <source>
        <dbReference type="Proteomes" id="UP000188993"/>
    </source>
</evidence>
<evidence type="ECO:0008006" key="3">
    <source>
        <dbReference type="Google" id="ProtNLM"/>
    </source>
</evidence>
<proteinExistence type="predicted"/>
<gene>
    <name evidence="1" type="ORF">BW727_100898</name>
</gene>
<accession>A0A1S6IP09</accession>